<dbReference type="PANTHER" id="PTHR43201:SF5">
    <property type="entry name" value="MEDIUM-CHAIN ACYL-COA LIGASE ACSF2, MITOCHONDRIAL"/>
    <property type="match status" value="1"/>
</dbReference>
<dbReference type="PROSITE" id="PS00455">
    <property type="entry name" value="AMP_BINDING"/>
    <property type="match status" value="1"/>
</dbReference>
<dbReference type="Pfam" id="PF13193">
    <property type="entry name" value="AMP-binding_C"/>
    <property type="match status" value="1"/>
</dbReference>
<evidence type="ECO:0000256" key="1">
    <source>
        <dbReference type="ARBA" id="ARBA00006432"/>
    </source>
</evidence>
<dbReference type="InterPro" id="IPR000873">
    <property type="entry name" value="AMP-dep_synth/lig_dom"/>
</dbReference>
<dbReference type="Proteomes" id="UP000325785">
    <property type="component" value="Chromosome"/>
</dbReference>
<dbReference type="RefSeq" id="WP_057818948.1">
    <property type="nucleotide sequence ID" value="NZ_CP031598.1"/>
</dbReference>
<protein>
    <submittedName>
        <fullName evidence="6">Long-chain-fatty-acid--CoA ligase</fullName>
        <ecNumber evidence="6">6.2.1.3</ecNumber>
    </submittedName>
</protein>
<dbReference type="Gene3D" id="3.30.300.30">
    <property type="match status" value="1"/>
</dbReference>
<dbReference type="InterPro" id="IPR042099">
    <property type="entry name" value="ANL_N_sf"/>
</dbReference>
<feature type="domain" description="AMP-dependent synthetase/ligase" evidence="3">
    <location>
        <begin position="34"/>
        <end position="378"/>
    </location>
</feature>
<dbReference type="KEGG" id="rid:RIdsm_00775"/>
<evidence type="ECO:0000313" key="7">
    <source>
        <dbReference type="Proteomes" id="UP000051401"/>
    </source>
</evidence>
<sequence>MTGLISHGEVPPAKSAVPEDSIIALMLRGCREDPFRPLVIVEDGPRFTRKAFEDRVAAFAGHLADKVKPHDRVVVMLDNRLEYLVAFFAILACRGTLVSISPDAKAHDAGHILRDAEPVLVIAGAAQAEVLKGVDGPVPEVLVVGEPEPDGLVPYDAAPLDLGKVAGEREDIAAIYYTSGSTGAPKGCMLHNGWWLNVVDTDLRLFPRGWQDRQLCCLPFYYADPTIQLLTSLASRGTMIAMRRFSVSRFWDVVRTHDATEILSIASIPALLLTGERSEAERDHRIRLAIHAGLPPDIHAELLERYGFDWLNQYGQTEGGLISRVPMEGSERFTGTGTMGVEPPGVQVKVLNEAGEEVPVGEAGEAAVFSEDVFRGYLGRPEATAETIRDGWVHTGDLVRRDAKGLLYFVGRKKEIVRRSGENISGAEVEAVLSSHPRIVEAAVIPVPDKLRGEEVKAILSVKGGGGREALPPDEVLAWCRERLAGFKVPRYLAWQEGEFPRLPSMKIDRQALRRAHDFDDPGLWDREAGK</sequence>
<dbReference type="EMBL" id="LAXI01000016">
    <property type="protein sequence ID" value="KRS16151.1"/>
    <property type="molecule type" value="Genomic_DNA"/>
</dbReference>
<comment type="similarity">
    <text evidence="1">Belongs to the ATP-dependent AMP-binding enzyme family.</text>
</comment>
<proteinExistence type="inferred from homology"/>
<reference evidence="5 7" key="1">
    <citation type="submission" date="2015-04" db="EMBL/GenBank/DDBJ databases">
        <title>The draft genome sequence of Roseovarius indicus B108T.</title>
        <authorList>
            <person name="Li G."/>
            <person name="Lai Q."/>
            <person name="Shao Z."/>
            <person name="Yan P."/>
        </authorList>
    </citation>
    <scope>NUCLEOTIDE SEQUENCE [LARGE SCALE GENOMIC DNA]</scope>
    <source>
        <strain evidence="5 7">B108</strain>
    </source>
</reference>
<dbReference type="InterPro" id="IPR020845">
    <property type="entry name" value="AMP-binding_CS"/>
</dbReference>
<dbReference type="OrthoDB" id="7315605at2"/>
<dbReference type="EC" id="6.2.1.3" evidence="6"/>
<dbReference type="SUPFAM" id="SSF56801">
    <property type="entry name" value="Acetyl-CoA synthetase-like"/>
    <property type="match status" value="1"/>
</dbReference>
<name>A0A0T5P4H9_9RHOB</name>
<accession>A0A0T5P4H9</accession>
<dbReference type="Proteomes" id="UP000051401">
    <property type="component" value="Unassembled WGS sequence"/>
</dbReference>
<dbReference type="PATRIC" id="fig|540747.5.peg.1818"/>
<dbReference type="GO" id="GO:0031956">
    <property type="term" value="F:medium-chain fatty acid-CoA ligase activity"/>
    <property type="evidence" value="ECO:0007669"/>
    <property type="project" value="TreeGrafter"/>
</dbReference>
<feature type="domain" description="AMP-binding enzyme C-terminal" evidence="4">
    <location>
        <begin position="428"/>
        <end position="496"/>
    </location>
</feature>
<dbReference type="AlphaFoldDB" id="A0A0T5P4H9"/>
<organism evidence="5 7">
    <name type="scientific">Roseovarius indicus</name>
    <dbReference type="NCBI Taxonomy" id="540747"/>
    <lineage>
        <taxon>Bacteria</taxon>
        <taxon>Pseudomonadati</taxon>
        <taxon>Pseudomonadota</taxon>
        <taxon>Alphaproteobacteria</taxon>
        <taxon>Rhodobacterales</taxon>
        <taxon>Roseobacteraceae</taxon>
        <taxon>Roseovarius</taxon>
    </lineage>
</organism>
<keyword evidence="7" id="KW-1185">Reference proteome</keyword>
<dbReference type="Pfam" id="PF00501">
    <property type="entry name" value="AMP-binding"/>
    <property type="match status" value="1"/>
</dbReference>
<gene>
    <name evidence="6" type="primary">lcfB_3</name>
    <name evidence="6" type="ORF">RIdsm_00775</name>
    <name evidence="5" type="ORF">XM52_20295</name>
</gene>
<dbReference type="GO" id="GO:0004467">
    <property type="term" value="F:long-chain fatty acid-CoA ligase activity"/>
    <property type="evidence" value="ECO:0007669"/>
    <property type="project" value="UniProtKB-EC"/>
</dbReference>
<evidence type="ECO:0000256" key="2">
    <source>
        <dbReference type="ARBA" id="ARBA00022598"/>
    </source>
</evidence>
<dbReference type="InterPro" id="IPR045851">
    <property type="entry name" value="AMP-bd_C_sf"/>
</dbReference>
<evidence type="ECO:0000259" key="4">
    <source>
        <dbReference type="Pfam" id="PF13193"/>
    </source>
</evidence>
<dbReference type="Gene3D" id="3.40.50.12780">
    <property type="entry name" value="N-terminal domain of ligase-like"/>
    <property type="match status" value="1"/>
</dbReference>
<reference evidence="6 8" key="2">
    <citation type="submission" date="2018-08" db="EMBL/GenBank/DDBJ databases">
        <title>Genetic Globetrotter - A new plasmid hitch-hiking vast phylogenetic and geographic distances.</title>
        <authorList>
            <person name="Vollmers J."/>
            <person name="Petersen J."/>
        </authorList>
    </citation>
    <scope>NUCLEOTIDE SEQUENCE [LARGE SCALE GENOMIC DNA]</scope>
    <source>
        <strain evidence="6 8">DSM 26383</strain>
    </source>
</reference>
<evidence type="ECO:0000259" key="3">
    <source>
        <dbReference type="Pfam" id="PF00501"/>
    </source>
</evidence>
<dbReference type="PANTHER" id="PTHR43201">
    <property type="entry name" value="ACYL-COA SYNTHETASE"/>
    <property type="match status" value="1"/>
</dbReference>
<evidence type="ECO:0000313" key="6">
    <source>
        <dbReference type="EMBL" id="QEW24991.1"/>
    </source>
</evidence>
<dbReference type="STRING" id="540747.SAMN04488031_109123"/>
<dbReference type="EMBL" id="CP031598">
    <property type="protein sequence ID" value="QEW24991.1"/>
    <property type="molecule type" value="Genomic_DNA"/>
</dbReference>
<keyword evidence="2 6" id="KW-0436">Ligase</keyword>
<evidence type="ECO:0000313" key="8">
    <source>
        <dbReference type="Proteomes" id="UP000325785"/>
    </source>
</evidence>
<dbReference type="InterPro" id="IPR025110">
    <property type="entry name" value="AMP-bd_C"/>
</dbReference>
<evidence type="ECO:0000313" key="5">
    <source>
        <dbReference type="EMBL" id="KRS16151.1"/>
    </source>
</evidence>